<dbReference type="CDD" id="cd00761">
    <property type="entry name" value="Glyco_tranf_GTA_type"/>
    <property type="match status" value="1"/>
</dbReference>
<dbReference type="AlphaFoldDB" id="A0A652YLF8"/>
<feature type="domain" description="Glycosyltransferase 2-like" evidence="1">
    <location>
        <begin position="9"/>
        <end position="174"/>
    </location>
</feature>
<dbReference type="Pfam" id="PF00535">
    <property type="entry name" value="Glycos_transf_2"/>
    <property type="match status" value="1"/>
</dbReference>
<keyword evidence="2" id="KW-0808">Transferase</keyword>
<protein>
    <submittedName>
        <fullName evidence="2">Glycosyl transferase family 2</fullName>
    </submittedName>
</protein>
<dbReference type="Gene3D" id="3.90.550.10">
    <property type="entry name" value="Spore Coat Polysaccharide Biosynthesis Protein SpsA, Chain A"/>
    <property type="match status" value="1"/>
</dbReference>
<dbReference type="EMBL" id="VNIQ01000006">
    <property type="protein sequence ID" value="TYQ02452.1"/>
    <property type="molecule type" value="Genomic_DNA"/>
</dbReference>
<proteinExistence type="predicted"/>
<reference evidence="2" key="1">
    <citation type="submission" date="2019-07" db="EMBL/GenBank/DDBJ databases">
        <title>Genomic Encyclopedia of Type Strains, Phase IV (KMG-IV): sequencing the most valuable type-strain genomes for metagenomic binning, comparative biology and taxonomic classification.</title>
        <authorList>
            <person name="Goeker M."/>
        </authorList>
    </citation>
    <scope>NUCLEOTIDE SEQUENCE</scope>
    <source>
        <strain evidence="2">DSM 44596</strain>
    </source>
</reference>
<dbReference type="InterPro" id="IPR050834">
    <property type="entry name" value="Glycosyltransf_2"/>
</dbReference>
<organism evidence="2">
    <name type="scientific">Nocardia globerula</name>
    <dbReference type="NCBI Taxonomy" id="1818"/>
    <lineage>
        <taxon>Bacteria</taxon>
        <taxon>Bacillati</taxon>
        <taxon>Actinomycetota</taxon>
        <taxon>Actinomycetes</taxon>
        <taxon>Mycobacteriales</taxon>
        <taxon>Nocardiaceae</taxon>
        <taxon>Nocardia</taxon>
    </lineage>
</organism>
<accession>A0A652YLF8</accession>
<dbReference type="PANTHER" id="PTHR43685">
    <property type="entry name" value="GLYCOSYLTRANSFERASE"/>
    <property type="match status" value="1"/>
</dbReference>
<dbReference type="SUPFAM" id="SSF53448">
    <property type="entry name" value="Nucleotide-diphospho-sugar transferases"/>
    <property type="match status" value="1"/>
</dbReference>
<dbReference type="InterPro" id="IPR029044">
    <property type="entry name" value="Nucleotide-diphossugar_trans"/>
</dbReference>
<name>A0A652YLF8_NOCGL</name>
<evidence type="ECO:0000313" key="2">
    <source>
        <dbReference type="EMBL" id="TYQ02452.1"/>
    </source>
</evidence>
<comment type="caution">
    <text evidence="2">The sequence shown here is derived from an EMBL/GenBank/DDBJ whole genome shotgun (WGS) entry which is preliminary data.</text>
</comment>
<sequence length="331" mass="37221">MNRNPAGVSVVVPVYRCLPYVENCLRSVLEQTRPITQIVLVDDRGGDESMARAESYLRSRGVDFTSVVHERNEGLGRARNSGLGAVTEDLVWFLDSDDEAAPDFVERLESALITASADFACTRTTRVDESGRAIQIDEAPFDAMVVSGKEFARRLILGDAKAYACTKLFRRELLGERTWDEGQGYEDMAPVLRMSLAAERVALVEEPLYRYLYREGSISTSLTPRTLDLFKVERDIDSALGDHSLSTTWGNEIRAFRYREVLTSVAHVAMRARHASPTRPALYDEAITRVRRSISTDDVIPLVRTGHRREALFAVMVKYTPGLYSAILRHR</sequence>
<dbReference type="PANTHER" id="PTHR43685:SF2">
    <property type="entry name" value="GLYCOSYLTRANSFERASE 2-LIKE DOMAIN-CONTAINING PROTEIN"/>
    <property type="match status" value="1"/>
</dbReference>
<dbReference type="InterPro" id="IPR001173">
    <property type="entry name" value="Glyco_trans_2-like"/>
</dbReference>
<dbReference type="GO" id="GO:0016740">
    <property type="term" value="F:transferase activity"/>
    <property type="evidence" value="ECO:0007669"/>
    <property type="project" value="UniProtKB-KW"/>
</dbReference>
<evidence type="ECO:0000259" key="1">
    <source>
        <dbReference type="Pfam" id="PF00535"/>
    </source>
</evidence>
<gene>
    <name evidence="2" type="ORF">FNL38_106272</name>
</gene>